<evidence type="ECO:0000259" key="7">
    <source>
        <dbReference type="PROSITE" id="PS50989"/>
    </source>
</evidence>
<evidence type="ECO:0000256" key="2">
    <source>
        <dbReference type="ARBA" id="ARBA00026116"/>
    </source>
</evidence>
<dbReference type="Proteomes" id="UP000646827">
    <property type="component" value="Unassembled WGS sequence"/>
</dbReference>
<reference evidence="8 9" key="1">
    <citation type="submission" date="2020-12" db="EMBL/GenBank/DDBJ databases">
        <title>Metabolic potential, ecology and presence of endohyphal bacteria is reflected in genomic diversity of Mucoromycotina.</title>
        <authorList>
            <person name="Muszewska A."/>
            <person name="Okrasinska A."/>
            <person name="Steczkiewicz K."/>
            <person name="Drgas O."/>
            <person name="Orlowska M."/>
            <person name="Perlinska-Lenart U."/>
            <person name="Aleksandrzak-Piekarczyk T."/>
            <person name="Szatraj K."/>
            <person name="Zielenkiewicz U."/>
            <person name="Pilsyk S."/>
            <person name="Malc E."/>
            <person name="Mieczkowski P."/>
            <person name="Kruszewska J.S."/>
            <person name="Biernat P."/>
            <person name="Pawlowska J."/>
        </authorList>
    </citation>
    <scope>NUCLEOTIDE SEQUENCE [LARGE SCALE GENOMIC DNA]</scope>
    <source>
        <strain evidence="8 9">CBS 142.35</strain>
    </source>
</reference>
<dbReference type="AlphaFoldDB" id="A0A8H7SB41"/>
<evidence type="ECO:0000256" key="5">
    <source>
        <dbReference type="ARBA" id="ARBA00052347"/>
    </source>
</evidence>
<dbReference type="PROSITE" id="PS50980">
    <property type="entry name" value="COA_CT_NTER"/>
    <property type="match status" value="1"/>
</dbReference>
<dbReference type="FunFam" id="3.90.226.10:FF:000030">
    <property type="entry name" value="Acetyl-CoA carboxylase carboxyltransferase subunit"/>
    <property type="match status" value="1"/>
</dbReference>
<evidence type="ECO:0000259" key="6">
    <source>
        <dbReference type="PROSITE" id="PS50980"/>
    </source>
</evidence>
<dbReference type="InterPro" id="IPR011763">
    <property type="entry name" value="COA_CT_C"/>
</dbReference>
<dbReference type="FunFam" id="3.90.226.10:FF:000021">
    <property type="entry name" value="Acetyl-CoA carboxylase carboxyltransferase subunit"/>
    <property type="match status" value="1"/>
</dbReference>
<evidence type="ECO:0000256" key="3">
    <source>
        <dbReference type="ARBA" id="ARBA00031237"/>
    </source>
</evidence>
<dbReference type="InterPro" id="IPR034733">
    <property type="entry name" value="AcCoA_carboxyl_beta"/>
</dbReference>
<dbReference type="PANTHER" id="PTHR22855">
    <property type="entry name" value="ACETYL, PROPIONYL, PYRUVATE, AND GLUTACONYL CARBOXYLASE-RELATED"/>
    <property type="match status" value="1"/>
</dbReference>
<name>A0A8H7SB41_9FUNG</name>
<comment type="caution">
    <text evidence="8">The sequence shown here is derived from an EMBL/GenBank/DDBJ whole genome shotgun (WGS) entry which is preliminary data.</text>
</comment>
<accession>A0A8H7SB41</accession>
<evidence type="ECO:0000313" key="9">
    <source>
        <dbReference type="Proteomes" id="UP000646827"/>
    </source>
</evidence>
<dbReference type="GO" id="GO:0006552">
    <property type="term" value="P:L-leucine catabolic process"/>
    <property type="evidence" value="ECO:0007669"/>
    <property type="project" value="UniProtKB-UniPathway"/>
</dbReference>
<protein>
    <recommendedName>
        <fullName evidence="2">methylcrotonoyl-CoA carboxylase</fullName>
        <ecNumber evidence="2">6.4.1.4</ecNumber>
    </recommendedName>
    <alternativeName>
        <fullName evidence="4">3-methylcrotonyl-CoA carboxylase 2</fullName>
    </alternativeName>
    <alternativeName>
        <fullName evidence="3">3-methylcrotonyl-CoA:carbon dioxide ligase subunit beta</fullName>
    </alternativeName>
</protein>
<dbReference type="OrthoDB" id="439921at2759"/>
<proteinExistence type="predicted"/>
<comment type="pathway">
    <text evidence="1">Amino-acid degradation; L-leucine degradation; (S)-3-hydroxy-3-methylglutaryl-CoA from 3-isovaleryl-CoA: step 2/3.</text>
</comment>
<organism evidence="8 9">
    <name type="scientific">Circinella minor</name>
    <dbReference type="NCBI Taxonomy" id="1195481"/>
    <lineage>
        <taxon>Eukaryota</taxon>
        <taxon>Fungi</taxon>
        <taxon>Fungi incertae sedis</taxon>
        <taxon>Mucoromycota</taxon>
        <taxon>Mucoromycotina</taxon>
        <taxon>Mucoromycetes</taxon>
        <taxon>Mucorales</taxon>
        <taxon>Lichtheimiaceae</taxon>
        <taxon>Circinella</taxon>
    </lineage>
</organism>
<dbReference type="InterPro" id="IPR011762">
    <property type="entry name" value="COA_CT_N"/>
</dbReference>
<dbReference type="Pfam" id="PF01039">
    <property type="entry name" value="Carboxyl_trans"/>
    <property type="match status" value="1"/>
</dbReference>
<dbReference type="Gene3D" id="3.90.226.10">
    <property type="entry name" value="2-enoyl-CoA Hydratase, Chain A, domain 1"/>
    <property type="match status" value="2"/>
</dbReference>
<dbReference type="PROSITE" id="PS50989">
    <property type="entry name" value="COA_CT_CTER"/>
    <property type="match status" value="1"/>
</dbReference>
<evidence type="ECO:0000313" key="8">
    <source>
        <dbReference type="EMBL" id="KAG2226099.1"/>
    </source>
</evidence>
<dbReference type="InterPro" id="IPR029045">
    <property type="entry name" value="ClpP/crotonase-like_dom_sf"/>
</dbReference>
<keyword evidence="9" id="KW-1185">Reference proteome</keyword>
<sequence>MSVNSSIDNLVVRQPTTINTSSPEYKKNQAEWQEILETLYERLDESTNEGKESSLKLHRSRGQLTARERVDLLLDEDSPFLELCAFAGYEQKDMTFGGSFVAGIGLVSGVLCMILANVPTQAGGALNQVSTMKTLRIHEIVMQNRLPLITLTQSAGANLEQQFKVFQLTGGTFRNQALHSKAGIPSCCIVFGSSTAGGAYTPGMSDYTIMVKKQAQVFLGGPPLVKMATGEVTDAESLGGADMHSRISGVSDQLAIDEYDGIRKAREWIANLNWKSHGSLPERHMSSQFEEPYYDPEEILGVASANIRLPFDATEVILRLVDGSRFTTFKPNYGGNLVCGWGFIQGIPVGIIANNNVIFTQEANKATQFIQLCNIKNTPLIYLQNITGFMVGKQYEEEGIIKAGSRFINAVSNSEVPAITIVMGASYGAGNYAMCGRAYAPRFLFSWPNSKCSVMGAEQLAGVLDIVMRQGAKRAGTEVDEELADQRKTLFQASVEAESDVYYTSSRLLDDGIIDPRNTREVIGFCLAAIYNNEVKGGNIYGVSRM</sequence>
<dbReference type="EC" id="6.4.1.4" evidence="2"/>
<gene>
    <name evidence="8" type="ORF">INT45_011716</name>
</gene>
<dbReference type="PANTHER" id="PTHR22855:SF46">
    <property type="entry name" value="METHYLCROTONOYL-COA CARBOXYLASE"/>
    <property type="match status" value="1"/>
</dbReference>
<evidence type="ECO:0000256" key="1">
    <source>
        <dbReference type="ARBA" id="ARBA00025711"/>
    </source>
</evidence>
<feature type="domain" description="CoA carboxyltransferase N-terminal" evidence="6">
    <location>
        <begin position="32"/>
        <end position="284"/>
    </location>
</feature>
<dbReference type="SUPFAM" id="SSF52096">
    <property type="entry name" value="ClpP/crotonase"/>
    <property type="match status" value="2"/>
</dbReference>
<dbReference type="InterPro" id="IPR045190">
    <property type="entry name" value="MCCB/AccD1-like"/>
</dbReference>
<comment type="catalytic activity">
    <reaction evidence="5">
        <text>3-methylbut-2-enoyl-CoA + hydrogencarbonate + ATP = 3-methyl-(2E)-glutaconyl-CoA + ADP + phosphate + H(+)</text>
        <dbReference type="Rhea" id="RHEA:13589"/>
        <dbReference type="ChEBI" id="CHEBI:15378"/>
        <dbReference type="ChEBI" id="CHEBI:17544"/>
        <dbReference type="ChEBI" id="CHEBI:30616"/>
        <dbReference type="ChEBI" id="CHEBI:43474"/>
        <dbReference type="ChEBI" id="CHEBI:57344"/>
        <dbReference type="ChEBI" id="CHEBI:57346"/>
        <dbReference type="ChEBI" id="CHEBI:456216"/>
        <dbReference type="EC" id="6.4.1.4"/>
    </reaction>
</comment>
<dbReference type="EMBL" id="JAEPRB010000020">
    <property type="protein sequence ID" value="KAG2226099.1"/>
    <property type="molecule type" value="Genomic_DNA"/>
</dbReference>
<dbReference type="GO" id="GO:0004485">
    <property type="term" value="F:methylcrotonoyl-CoA carboxylase activity"/>
    <property type="evidence" value="ECO:0007669"/>
    <property type="project" value="UniProtKB-EC"/>
</dbReference>
<feature type="domain" description="CoA carboxyltransferase C-terminal" evidence="7">
    <location>
        <begin position="292"/>
        <end position="546"/>
    </location>
</feature>
<dbReference type="UniPathway" id="UPA00363">
    <property type="reaction ID" value="UER00861"/>
</dbReference>
<evidence type="ECO:0000256" key="4">
    <source>
        <dbReference type="ARBA" id="ARBA00031404"/>
    </source>
</evidence>